<keyword evidence="7" id="KW-0805">Transcription regulation</keyword>
<feature type="compositionally biased region" description="Basic and acidic residues" evidence="12">
    <location>
        <begin position="961"/>
        <end position="974"/>
    </location>
</feature>
<reference evidence="13" key="1">
    <citation type="submission" date="2020-04" db="EMBL/GenBank/DDBJ databases">
        <authorList>
            <person name="Alioto T."/>
            <person name="Alioto T."/>
            <person name="Gomez Garrido J."/>
        </authorList>
    </citation>
    <scope>NUCLEOTIDE SEQUENCE</scope>
    <source>
        <strain evidence="13">A484AB</strain>
    </source>
</reference>
<dbReference type="PROSITE" id="PS50174">
    <property type="entry name" value="G_PATCH"/>
    <property type="match status" value="1"/>
</dbReference>
<dbReference type="GO" id="GO:0000978">
    <property type="term" value="F:RNA polymerase II cis-regulatory region sequence-specific DNA binding"/>
    <property type="evidence" value="ECO:0007669"/>
    <property type="project" value="TreeGrafter"/>
</dbReference>
<evidence type="ECO:0000313" key="14">
    <source>
        <dbReference type="Proteomes" id="UP001152795"/>
    </source>
</evidence>
<evidence type="ECO:0000256" key="1">
    <source>
        <dbReference type="ARBA" id="ARBA00004123"/>
    </source>
</evidence>
<dbReference type="OrthoDB" id="5842926at2759"/>
<feature type="compositionally biased region" description="Basic and acidic residues" evidence="12">
    <location>
        <begin position="383"/>
        <end position="393"/>
    </location>
</feature>
<dbReference type="PANTHER" id="PTHR46297">
    <property type="entry name" value="ZINC FINGER CCCH-TYPE WITH G PATCH DOMAIN-CONTAINING PROTEIN"/>
    <property type="match status" value="1"/>
</dbReference>
<evidence type="ECO:0000256" key="3">
    <source>
        <dbReference type="ARBA" id="ARBA00022491"/>
    </source>
</evidence>
<proteinExistence type="predicted"/>
<evidence type="ECO:0000256" key="9">
    <source>
        <dbReference type="ARBA" id="ARBA00023163"/>
    </source>
</evidence>
<keyword evidence="3" id="KW-0678">Repressor</keyword>
<keyword evidence="6" id="KW-0862">Zinc</keyword>
<dbReference type="Proteomes" id="UP001152795">
    <property type="component" value="Unassembled WGS sequence"/>
</dbReference>
<name>A0A6S7FSJ9_PARCT</name>
<evidence type="ECO:0000256" key="4">
    <source>
        <dbReference type="ARBA" id="ARBA00022723"/>
    </source>
</evidence>
<feature type="region of interest" description="Disordered" evidence="12">
    <location>
        <begin position="807"/>
        <end position="829"/>
    </location>
</feature>
<dbReference type="InterPro" id="IPR000467">
    <property type="entry name" value="G_patch_dom"/>
</dbReference>
<keyword evidence="10" id="KW-0539">Nucleus</keyword>
<dbReference type="Gene3D" id="2.30.30.1190">
    <property type="match status" value="1"/>
</dbReference>
<comment type="caution">
    <text evidence="13">The sequence shown here is derived from an EMBL/GenBank/DDBJ whole genome shotgun (WGS) entry which is preliminary data.</text>
</comment>
<evidence type="ECO:0000256" key="12">
    <source>
        <dbReference type="SAM" id="MobiDB-lite"/>
    </source>
</evidence>
<dbReference type="PROSITE" id="PS50103">
    <property type="entry name" value="ZF_C3H1"/>
    <property type="match status" value="1"/>
</dbReference>
<dbReference type="GO" id="GO:0005634">
    <property type="term" value="C:nucleus"/>
    <property type="evidence" value="ECO:0007669"/>
    <property type="project" value="UniProtKB-SubCell"/>
</dbReference>
<dbReference type="PROSITE" id="PS50304">
    <property type="entry name" value="TUDOR"/>
    <property type="match status" value="1"/>
</dbReference>
<dbReference type="CDD" id="cd20384">
    <property type="entry name" value="Tudor_ZGPAT"/>
    <property type="match status" value="1"/>
</dbReference>
<organism evidence="13 14">
    <name type="scientific">Paramuricea clavata</name>
    <name type="common">Red gorgonian</name>
    <name type="synonym">Violescent sea-whip</name>
    <dbReference type="NCBI Taxonomy" id="317549"/>
    <lineage>
        <taxon>Eukaryota</taxon>
        <taxon>Metazoa</taxon>
        <taxon>Cnidaria</taxon>
        <taxon>Anthozoa</taxon>
        <taxon>Octocorallia</taxon>
        <taxon>Malacalcyonacea</taxon>
        <taxon>Plexauridae</taxon>
        <taxon>Paramuricea</taxon>
    </lineage>
</organism>
<feature type="coiled-coil region" evidence="11">
    <location>
        <begin position="491"/>
        <end position="594"/>
    </location>
</feature>
<dbReference type="PANTHER" id="PTHR46297:SF1">
    <property type="entry name" value="ZINC FINGER CCCH-TYPE WITH G PATCH DOMAIN-CONTAINING PROTEIN"/>
    <property type="match status" value="1"/>
</dbReference>
<evidence type="ECO:0000256" key="5">
    <source>
        <dbReference type="ARBA" id="ARBA00022771"/>
    </source>
</evidence>
<keyword evidence="14" id="KW-1185">Reference proteome</keyword>
<keyword evidence="11" id="KW-0175">Coiled coil</keyword>
<dbReference type="GO" id="GO:0008270">
    <property type="term" value="F:zinc ion binding"/>
    <property type="evidence" value="ECO:0007669"/>
    <property type="project" value="UniProtKB-KW"/>
</dbReference>
<evidence type="ECO:0000256" key="6">
    <source>
        <dbReference type="ARBA" id="ARBA00022833"/>
    </source>
</evidence>
<protein>
    <recommendedName>
        <fullName evidence="2">Zinc finger CCCH-type with G patch domain-containing protein</fullName>
    </recommendedName>
</protein>
<comment type="subcellular location">
    <subcellularLocation>
        <location evidence="1">Nucleus</location>
    </subcellularLocation>
</comment>
<dbReference type="Gene3D" id="2.30.30.140">
    <property type="match status" value="1"/>
</dbReference>
<evidence type="ECO:0000256" key="7">
    <source>
        <dbReference type="ARBA" id="ARBA00023015"/>
    </source>
</evidence>
<dbReference type="InterPro" id="IPR000571">
    <property type="entry name" value="Znf_CCCH"/>
</dbReference>
<feature type="region of interest" description="Disordered" evidence="12">
    <location>
        <begin position="947"/>
        <end position="974"/>
    </location>
</feature>
<evidence type="ECO:0000313" key="13">
    <source>
        <dbReference type="EMBL" id="CAB3982615.1"/>
    </source>
</evidence>
<feature type="coiled-coil region" evidence="11">
    <location>
        <begin position="1012"/>
        <end position="1046"/>
    </location>
</feature>
<evidence type="ECO:0000256" key="10">
    <source>
        <dbReference type="ARBA" id="ARBA00023242"/>
    </source>
</evidence>
<feature type="coiled-coil region" evidence="11">
    <location>
        <begin position="251"/>
        <end position="285"/>
    </location>
</feature>
<dbReference type="SUPFAM" id="SSF57997">
    <property type="entry name" value="Tropomyosin"/>
    <property type="match status" value="1"/>
</dbReference>
<dbReference type="AlphaFoldDB" id="A0A6S7FSJ9"/>
<dbReference type="Pfam" id="PF01585">
    <property type="entry name" value="G-patch"/>
    <property type="match status" value="1"/>
</dbReference>
<evidence type="ECO:0000256" key="11">
    <source>
        <dbReference type="SAM" id="Coils"/>
    </source>
</evidence>
<dbReference type="InterPro" id="IPR002999">
    <property type="entry name" value="Tudor"/>
</dbReference>
<dbReference type="SMART" id="SM00443">
    <property type="entry name" value="G_patch"/>
    <property type="match status" value="1"/>
</dbReference>
<feature type="region of interest" description="Disordered" evidence="12">
    <location>
        <begin position="398"/>
        <end position="417"/>
    </location>
</feature>
<evidence type="ECO:0000256" key="2">
    <source>
        <dbReference type="ARBA" id="ARBA00022414"/>
    </source>
</evidence>
<evidence type="ECO:0000256" key="8">
    <source>
        <dbReference type="ARBA" id="ARBA00023125"/>
    </source>
</evidence>
<sequence>MKVNKLRSILKALNETTGDTTSGTGTTDANPDEEFVKRLNSVKEQLFILLSRAEDTSVNDKELMRRLDAVNRTLSTIEAKLKNAEAKTADAEQNSRNASGEIDLAESSIGTSWGLVKQIRGPANETERIINLVYKVLANWTKTTIRTSETVREIQNLSNAQWNEVHELKRKANEALNNSKSANSRMDEVLTQQAATEQEITVVDNTINDMKTLADVAAANATLAYNVARDTFNTAERLLDEAAIPLDEVKANETKARADDTTKEAKKVQAEARRLAQEAKRGREDIDKGKVERRIEKQYRAENTTNDLLKEVKEANETAHYAIVNATKTLAVAQENLVLLENFTKIVNDSRRKAENAKNDIPEIRRLIDSANNNTDQANNEIGDAKNDVKDANDIADRGTQTSLATEGDAEDLKNRTDNLKVPDAKVYDDVKDAEKKFKNYEDQADRNARVVKNATKMANESKTTAKSVMEIIKQVGYQIRELESNIGDISDLDYDKLEELERKIAEHEAKDIELEASVKVIQDKKVKIGQQIQSYYIDLRKLQEALVELTKNHAKLHRVLLRNMEENELQEAITQYKQELNQIEAVLQTDNNDELSQLKNDLVELIKTTEESLLCVKKTKLLELLNEVDEDDSDTEAQCESLYEDDTGQPSSSSPCVSEIEKSIAGTRCRAPYTFDWGVAGYYNAMVLSVEETDNSGTDALKVRVLFTNPTHRSMVPCPYFLDEKCRFDADECRYSHGHVVNMAELKAYEEPDFSLLKVDGKCLVKYEDGIWYKATILSLSADNVGIHYDTYNMDKTVKLQDVLPNEDQEDDSDDAGDSSSEDEDNEIGEEKVIAEFCQVSDVGGSGALGDWERHTKGIASKLMAKMGYVFGKGLGKNEDGRVEPVEIILLPTGKSLDACAELREKNKLKQPFKRKKTKGNQNSKVNQVPVQDVFDFINNTLGGRKGNIEDLKQNQQCDTLDRRKSGKSKNDRNYNVELFKLEEEKSRIQKMLSKQHDSVSRNNGKDANLITQAKQKMEAMEGRIKDIEKQTKQLKQRIHQNNEHKKLTVF</sequence>
<gene>
    <name evidence="13" type="ORF">PACLA_8A072536</name>
</gene>
<accession>A0A6S7FSJ9</accession>
<dbReference type="GO" id="GO:0001227">
    <property type="term" value="F:DNA-binding transcription repressor activity, RNA polymerase II-specific"/>
    <property type="evidence" value="ECO:0007669"/>
    <property type="project" value="TreeGrafter"/>
</dbReference>
<dbReference type="EMBL" id="CACRXK020000522">
    <property type="protein sequence ID" value="CAB3982615.1"/>
    <property type="molecule type" value="Genomic_DNA"/>
</dbReference>
<keyword evidence="5" id="KW-0863">Zinc-finger</keyword>
<keyword evidence="8" id="KW-0238">DNA-binding</keyword>
<feature type="region of interest" description="Disordered" evidence="12">
    <location>
        <begin position="372"/>
        <end position="393"/>
    </location>
</feature>
<keyword evidence="4" id="KW-0479">Metal-binding</keyword>
<keyword evidence="9" id="KW-0804">Transcription</keyword>
<dbReference type="SUPFAM" id="SSF63748">
    <property type="entry name" value="Tudor/PWWP/MBT"/>
    <property type="match status" value="1"/>
</dbReference>
<feature type="coiled-coil region" evidence="11">
    <location>
        <begin position="67"/>
        <end position="101"/>
    </location>
</feature>